<proteinExistence type="predicted"/>
<evidence type="ECO:0000313" key="1">
    <source>
        <dbReference type="EMBL" id="KAJ0047104.1"/>
    </source>
</evidence>
<dbReference type="Proteomes" id="UP001163603">
    <property type="component" value="Chromosome 3"/>
</dbReference>
<protein>
    <submittedName>
        <fullName evidence="1">Uncharacterized protein</fullName>
    </submittedName>
</protein>
<sequence>MDGNVDPAHQCNFVYLFRLAASIAVEEHESLTDNESIPAGSIPFKEEDGDEDEEMILMSVAKARKACQSQYEWIKEALDRLVEQLTSQ</sequence>
<organism evidence="1 2">
    <name type="scientific">Pistacia integerrima</name>
    <dbReference type="NCBI Taxonomy" id="434235"/>
    <lineage>
        <taxon>Eukaryota</taxon>
        <taxon>Viridiplantae</taxon>
        <taxon>Streptophyta</taxon>
        <taxon>Embryophyta</taxon>
        <taxon>Tracheophyta</taxon>
        <taxon>Spermatophyta</taxon>
        <taxon>Magnoliopsida</taxon>
        <taxon>eudicotyledons</taxon>
        <taxon>Gunneridae</taxon>
        <taxon>Pentapetalae</taxon>
        <taxon>rosids</taxon>
        <taxon>malvids</taxon>
        <taxon>Sapindales</taxon>
        <taxon>Anacardiaceae</taxon>
        <taxon>Pistacia</taxon>
    </lineage>
</organism>
<dbReference type="EMBL" id="CM047738">
    <property type="protein sequence ID" value="KAJ0047104.1"/>
    <property type="molecule type" value="Genomic_DNA"/>
</dbReference>
<gene>
    <name evidence="1" type="ORF">Pint_05492</name>
</gene>
<reference evidence="2" key="1">
    <citation type="journal article" date="2023" name="G3 (Bethesda)">
        <title>Genome assembly and association tests identify interacting loci associated with vigor, precocity, and sex in interspecific pistachio rootstocks.</title>
        <authorList>
            <person name="Palmer W."/>
            <person name="Jacygrad E."/>
            <person name="Sagayaradj S."/>
            <person name="Cavanaugh K."/>
            <person name="Han R."/>
            <person name="Bertier L."/>
            <person name="Beede B."/>
            <person name="Kafkas S."/>
            <person name="Golino D."/>
            <person name="Preece J."/>
            <person name="Michelmore R."/>
        </authorList>
    </citation>
    <scope>NUCLEOTIDE SEQUENCE [LARGE SCALE GENOMIC DNA]</scope>
</reference>
<name>A0ACC0Z9W1_9ROSI</name>
<comment type="caution">
    <text evidence="1">The sequence shown here is derived from an EMBL/GenBank/DDBJ whole genome shotgun (WGS) entry which is preliminary data.</text>
</comment>
<evidence type="ECO:0000313" key="2">
    <source>
        <dbReference type="Proteomes" id="UP001163603"/>
    </source>
</evidence>
<keyword evidence="2" id="KW-1185">Reference proteome</keyword>
<accession>A0ACC0Z9W1</accession>